<name>X1ECQ7_9ZZZZ</name>
<feature type="non-terminal residue" evidence="1">
    <location>
        <position position="137"/>
    </location>
</feature>
<organism evidence="1">
    <name type="scientific">marine sediment metagenome</name>
    <dbReference type="NCBI Taxonomy" id="412755"/>
    <lineage>
        <taxon>unclassified sequences</taxon>
        <taxon>metagenomes</taxon>
        <taxon>ecological metagenomes</taxon>
    </lineage>
</organism>
<evidence type="ECO:0000313" key="1">
    <source>
        <dbReference type="EMBL" id="GAH14924.1"/>
    </source>
</evidence>
<evidence type="ECO:0008006" key="2">
    <source>
        <dbReference type="Google" id="ProtNLM"/>
    </source>
</evidence>
<comment type="caution">
    <text evidence="1">The sequence shown here is derived from an EMBL/GenBank/DDBJ whole genome shotgun (WGS) entry which is preliminary data.</text>
</comment>
<feature type="non-terminal residue" evidence="1">
    <location>
        <position position="1"/>
    </location>
</feature>
<dbReference type="Gene3D" id="1.10.10.10">
    <property type="entry name" value="Winged helix-like DNA-binding domain superfamily/Winged helix DNA-binding domain"/>
    <property type="match status" value="1"/>
</dbReference>
<proteinExistence type="predicted"/>
<dbReference type="EMBL" id="BART01038181">
    <property type="protein sequence ID" value="GAH14924.1"/>
    <property type="molecule type" value="Genomic_DNA"/>
</dbReference>
<dbReference type="AlphaFoldDB" id="X1ECQ7"/>
<sequence>LRAVIRLGLVEKLGDQWLQLRDLREVLGFTEQAARTFFALLVVMEILEVADNGYRVTRRATECLADGIATSRKPYLAMGTDVEVDLLIDLLQGKSPDNSVPLYGEQAAITVMDDADVAREIAFGLSSRARNFSDPLA</sequence>
<accession>X1ECQ7</accession>
<protein>
    <recommendedName>
        <fullName evidence="2">Acetylserotonin O-methyltransferase dimerisation domain-containing protein</fullName>
    </recommendedName>
</protein>
<dbReference type="InterPro" id="IPR036388">
    <property type="entry name" value="WH-like_DNA-bd_sf"/>
</dbReference>
<reference evidence="1" key="1">
    <citation type="journal article" date="2014" name="Front. Microbiol.">
        <title>High frequency of phylogenetically diverse reductive dehalogenase-homologous genes in deep subseafloor sedimentary metagenomes.</title>
        <authorList>
            <person name="Kawai M."/>
            <person name="Futagami T."/>
            <person name="Toyoda A."/>
            <person name="Takaki Y."/>
            <person name="Nishi S."/>
            <person name="Hori S."/>
            <person name="Arai W."/>
            <person name="Tsubouchi T."/>
            <person name="Morono Y."/>
            <person name="Uchiyama I."/>
            <person name="Ito T."/>
            <person name="Fujiyama A."/>
            <person name="Inagaki F."/>
            <person name="Takami H."/>
        </authorList>
    </citation>
    <scope>NUCLEOTIDE SEQUENCE</scope>
    <source>
        <strain evidence="1">Expedition CK06-06</strain>
    </source>
</reference>
<gene>
    <name evidence="1" type="ORF">S01H4_63470</name>
</gene>